<dbReference type="CDD" id="cd03025">
    <property type="entry name" value="DsbA_FrnE_like"/>
    <property type="match status" value="1"/>
</dbReference>
<dbReference type="Gene3D" id="3.40.30.10">
    <property type="entry name" value="Glutaredoxin"/>
    <property type="match status" value="1"/>
</dbReference>
<evidence type="ECO:0000313" key="3">
    <source>
        <dbReference type="Proteomes" id="UP000199426"/>
    </source>
</evidence>
<reference evidence="2 4" key="2">
    <citation type="submission" date="2018-06" db="EMBL/GenBank/DDBJ databases">
        <authorList>
            <consortium name="Pathogen Informatics"/>
            <person name="Doyle S."/>
        </authorList>
    </citation>
    <scope>NUCLEOTIDE SEQUENCE [LARGE SCALE GENOMIC DNA]</scope>
    <source>
        <strain evidence="2 4">NCTC13492</strain>
    </source>
</reference>
<sequence length="208" mass="23895">MKIIYIMDPLCGWCYGNSDNMVKLYNQYKNDLDFEIFSGGMWTGSNVRKQSPQMVSFFLKHDDAVAERTGITFGEGYFELLKQEIVLDSEIPSRAMVSVKTIAPEQTVPFMISVQKARYYWGKDLNLDTTYLEICDNLGIDPQQFLAAFHSEEIKQATLQNFNEAAQYAQSFPTMLVEKDGKYTIIEQGYAPFSELENRIELLKNKVV</sequence>
<dbReference type="Proteomes" id="UP000199426">
    <property type="component" value="Unassembled WGS sequence"/>
</dbReference>
<dbReference type="RefSeq" id="WP_228425204.1">
    <property type="nucleotide sequence ID" value="NZ_FNEG01000004.1"/>
</dbReference>
<evidence type="ECO:0000313" key="1">
    <source>
        <dbReference type="EMBL" id="SDJ08508.1"/>
    </source>
</evidence>
<evidence type="ECO:0000313" key="4">
    <source>
        <dbReference type="Proteomes" id="UP000251670"/>
    </source>
</evidence>
<proteinExistence type="predicted"/>
<dbReference type="Pfam" id="PF13743">
    <property type="entry name" value="Thioredoxin_5"/>
    <property type="match status" value="1"/>
</dbReference>
<keyword evidence="3" id="KW-1185">Reference proteome</keyword>
<protein>
    <submittedName>
        <fullName evidence="2">DSBA-like thioredoxin domain</fullName>
    </submittedName>
</protein>
<dbReference type="Gene3D" id="1.10.472.60">
    <property type="entry name" value="putative protein disulfide isomerase domain"/>
    <property type="match status" value="1"/>
</dbReference>
<accession>A0A2X2VHF1</accession>
<gene>
    <name evidence="2" type="ORF">NCTC13492_01406</name>
    <name evidence="1" type="ORF">SAMN05421542_2585</name>
</gene>
<dbReference type="AlphaFoldDB" id="A0A2X2VHF1"/>
<dbReference type="Proteomes" id="UP000251670">
    <property type="component" value="Unassembled WGS sequence"/>
</dbReference>
<dbReference type="InterPro" id="IPR036249">
    <property type="entry name" value="Thioredoxin-like_sf"/>
</dbReference>
<dbReference type="EMBL" id="UAWB01000002">
    <property type="protein sequence ID" value="SQB27824.1"/>
    <property type="molecule type" value="Genomic_DNA"/>
</dbReference>
<reference evidence="1 3" key="1">
    <citation type="submission" date="2016-10" db="EMBL/GenBank/DDBJ databases">
        <authorList>
            <person name="Varghese N."/>
            <person name="Submissions S."/>
        </authorList>
    </citation>
    <scope>NUCLEOTIDE SEQUENCE [LARGE SCALE GENOMIC DNA]</scope>
    <source>
        <strain evidence="1 3">DSM 19299</strain>
    </source>
</reference>
<evidence type="ECO:0000313" key="2">
    <source>
        <dbReference type="EMBL" id="SQB27824.1"/>
    </source>
</evidence>
<organism evidence="2 4">
    <name type="scientific">Chryseobacterium jejuense</name>
    <dbReference type="NCBI Taxonomy" id="445960"/>
    <lineage>
        <taxon>Bacteria</taxon>
        <taxon>Pseudomonadati</taxon>
        <taxon>Bacteroidota</taxon>
        <taxon>Flavobacteriia</taxon>
        <taxon>Flavobacteriales</taxon>
        <taxon>Weeksellaceae</taxon>
        <taxon>Chryseobacterium group</taxon>
        <taxon>Chryseobacterium</taxon>
    </lineage>
</organism>
<name>A0A2X2VHF1_CHRJE</name>
<dbReference type="SUPFAM" id="SSF52833">
    <property type="entry name" value="Thioredoxin-like"/>
    <property type="match status" value="1"/>
</dbReference>
<dbReference type="EMBL" id="FNEG01000004">
    <property type="protein sequence ID" value="SDJ08508.1"/>
    <property type="molecule type" value="Genomic_DNA"/>
</dbReference>
<dbReference type="STRING" id="445960.SAMN05421542_2585"/>